<protein>
    <submittedName>
        <fullName evidence="2">Uncharacterized protein</fullName>
    </submittedName>
</protein>
<dbReference type="AlphaFoldDB" id="A0AAV7UNB7"/>
<keyword evidence="3" id="KW-1185">Reference proteome</keyword>
<evidence type="ECO:0000256" key="1">
    <source>
        <dbReference type="SAM" id="MobiDB-lite"/>
    </source>
</evidence>
<organism evidence="2 3">
    <name type="scientific">Pleurodeles waltl</name>
    <name type="common">Iberian ribbed newt</name>
    <dbReference type="NCBI Taxonomy" id="8319"/>
    <lineage>
        <taxon>Eukaryota</taxon>
        <taxon>Metazoa</taxon>
        <taxon>Chordata</taxon>
        <taxon>Craniata</taxon>
        <taxon>Vertebrata</taxon>
        <taxon>Euteleostomi</taxon>
        <taxon>Amphibia</taxon>
        <taxon>Batrachia</taxon>
        <taxon>Caudata</taxon>
        <taxon>Salamandroidea</taxon>
        <taxon>Salamandridae</taxon>
        <taxon>Pleurodelinae</taxon>
        <taxon>Pleurodeles</taxon>
    </lineage>
</organism>
<dbReference type="EMBL" id="JANPWB010000005">
    <property type="protein sequence ID" value="KAJ1190525.1"/>
    <property type="molecule type" value="Genomic_DNA"/>
</dbReference>
<name>A0AAV7UNB7_PLEWA</name>
<evidence type="ECO:0000313" key="2">
    <source>
        <dbReference type="EMBL" id="KAJ1190525.1"/>
    </source>
</evidence>
<evidence type="ECO:0000313" key="3">
    <source>
        <dbReference type="Proteomes" id="UP001066276"/>
    </source>
</evidence>
<feature type="region of interest" description="Disordered" evidence="1">
    <location>
        <begin position="193"/>
        <end position="219"/>
    </location>
</feature>
<proteinExistence type="predicted"/>
<dbReference type="Proteomes" id="UP001066276">
    <property type="component" value="Chromosome 3_1"/>
</dbReference>
<comment type="caution">
    <text evidence="2">The sequence shown here is derived from an EMBL/GenBank/DDBJ whole genome shotgun (WGS) entry which is preliminary data.</text>
</comment>
<reference evidence="2" key="1">
    <citation type="journal article" date="2022" name="bioRxiv">
        <title>Sequencing and chromosome-scale assembly of the giantPleurodeles waltlgenome.</title>
        <authorList>
            <person name="Brown T."/>
            <person name="Elewa A."/>
            <person name="Iarovenko S."/>
            <person name="Subramanian E."/>
            <person name="Araus A.J."/>
            <person name="Petzold A."/>
            <person name="Susuki M."/>
            <person name="Suzuki K.-i.T."/>
            <person name="Hayashi T."/>
            <person name="Toyoda A."/>
            <person name="Oliveira C."/>
            <person name="Osipova E."/>
            <person name="Leigh N.D."/>
            <person name="Simon A."/>
            <person name="Yun M.H."/>
        </authorList>
    </citation>
    <scope>NUCLEOTIDE SEQUENCE</scope>
    <source>
        <strain evidence="2">20211129_DDA</strain>
        <tissue evidence="2">Liver</tissue>
    </source>
</reference>
<gene>
    <name evidence="2" type="ORF">NDU88_007263</name>
</gene>
<accession>A0AAV7UNB7</accession>
<sequence>MAKSEKVLQALRMLQEEGREDLLHESALGLEGEGIKRPQRVSSEGVAAAVIACSPPVSGKKCRQKSVMGRKYAQAAVLDVAAEDFQLQDLPGVSGVRRGGSRLARHAGASLQQRVASRGRGAADKGAVASFRRMRAEAGSLAHAPASGRKADRALQLAPLSSQKRGKRGEGDLEESTLAGTFKMVARVGDRQEPIIINSDSDGDDPLGTGGTKKIFDWV</sequence>
<feature type="region of interest" description="Disordered" evidence="1">
    <location>
        <begin position="140"/>
        <end position="175"/>
    </location>
</feature>